<dbReference type="GO" id="GO:0004499">
    <property type="term" value="F:N,N-dimethylaniline monooxygenase activity"/>
    <property type="evidence" value="ECO:0007669"/>
    <property type="project" value="InterPro"/>
</dbReference>
<dbReference type="Pfam" id="PF13450">
    <property type="entry name" value="NAD_binding_8"/>
    <property type="match status" value="1"/>
</dbReference>
<evidence type="ECO:0000256" key="5">
    <source>
        <dbReference type="ARBA" id="ARBA00022857"/>
    </source>
</evidence>
<feature type="compositionally biased region" description="Basic and acidic residues" evidence="8">
    <location>
        <begin position="517"/>
        <end position="527"/>
    </location>
</feature>
<comment type="cofactor">
    <cofactor evidence="1">
        <name>FAD</name>
        <dbReference type="ChEBI" id="CHEBI:57692"/>
    </cofactor>
</comment>
<dbReference type="InterPro" id="IPR020946">
    <property type="entry name" value="Flavin_mOase-like"/>
</dbReference>
<dbReference type="PANTHER" id="PTHR43872:SF1">
    <property type="entry name" value="MONOOXYGENASE, PUTATIVE (AFU_ORTHOLOGUE AFUA_8G02570)-RELATED"/>
    <property type="match status" value="1"/>
</dbReference>
<dbReference type="GO" id="GO:0050661">
    <property type="term" value="F:NADP binding"/>
    <property type="evidence" value="ECO:0007669"/>
    <property type="project" value="InterPro"/>
</dbReference>
<keyword evidence="4" id="KW-0274">FAD</keyword>
<evidence type="ECO:0000256" key="8">
    <source>
        <dbReference type="SAM" id="MobiDB-lite"/>
    </source>
</evidence>
<organism evidence="9 10">
    <name type="scientific">Parvibaculum lavamentivorans (strain DS-1 / DSM 13023 / NCIMB 13966)</name>
    <dbReference type="NCBI Taxonomy" id="402881"/>
    <lineage>
        <taxon>Bacteria</taxon>
        <taxon>Pseudomonadati</taxon>
        <taxon>Pseudomonadota</taxon>
        <taxon>Alphaproteobacteria</taxon>
        <taxon>Hyphomicrobiales</taxon>
        <taxon>Parvibaculaceae</taxon>
        <taxon>Parvibaculum</taxon>
    </lineage>
</organism>
<dbReference type="InterPro" id="IPR036188">
    <property type="entry name" value="FAD/NAD-bd_sf"/>
</dbReference>
<dbReference type="GO" id="GO:0050660">
    <property type="term" value="F:flavin adenine dinucleotide binding"/>
    <property type="evidence" value="ECO:0007669"/>
    <property type="project" value="InterPro"/>
</dbReference>
<protein>
    <submittedName>
        <fullName evidence="9">Flavin-binding family monooxygenase</fullName>
    </submittedName>
</protein>
<evidence type="ECO:0000256" key="7">
    <source>
        <dbReference type="ARBA" id="ARBA00023033"/>
    </source>
</evidence>
<dbReference type="AlphaFoldDB" id="A7HRE3"/>
<feature type="region of interest" description="Disordered" evidence="8">
    <location>
        <begin position="508"/>
        <end position="527"/>
    </location>
</feature>
<dbReference type="InterPro" id="IPR051820">
    <property type="entry name" value="FAD-binding_MO"/>
</dbReference>
<proteinExistence type="inferred from homology"/>
<keyword evidence="3" id="KW-0285">Flavoprotein</keyword>
<keyword evidence="6" id="KW-0560">Oxidoreductase</keyword>
<dbReference type="STRING" id="402881.Plav_0853"/>
<dbReference type="Proteomes" id="UP000006377">
    <property type="component" value="Chromosome"/>
</dbReference>
<evidence type="ECO:0000256" key="1">
    <source>
        <dbReference type="ARBA" id="ARBA00001974"/>
    </source>
</evidence>
<dbReference type="HOGENOM" id="CLU_032067_2_0_5"/>
<evidence type="ECO:0000256" key="3">
    <source>
        <dbReference type="ARBA" id="ARBA00022630"/>
    </source>
</evidence>
<dbReference type="Pfam" id="PF00743">
    <property type="entry name" value="FMO-like"/>
    <property type="match status" value="1"/>
</dbReference>
<evidence type="ECO:0000256" key="2">
    <source>
        <dbReference type="ARBA" id="ARBA00010139"/>
    </source>
</evidence>
<evidence type="ECO:0000256" key="4">
    <source>
        <dbReference type="ARBA" id="ARBA00022827"/>
    </source>
</evidence>
<dbReference type="PANTHER" id="PTHR43872">
    <property type="entry name" value="MONOOXYGENASE, PUTATIVE (AFU_ORTHOLOGUE AFUA_8G02570)-RELATED"/>
    <property type="match status" value="1"/>
</dbReference>
<comment type="similarity">
    <text evidence="2">Belongs to the FAD-binding monooxygenase family.</text>
</comment>
<keyword evidence="10" id="KW-1185">Reference proteome</keyword>
<gene>
    <name evidence="9" type="ordered locus">Plav_0853</name>
</gene>
<dbReference type="eggNOG" id="COG2072">
    <property type="taxonomic scope" value="Bacteria"/>
</dbReference>
<sequence>MRRERLENSAKRPVWPYVKQELSGSMTLEHFDMVIVGAGLSGVGAAYHLQQNCPGKSYVILEGRESMGGTWDLFRYPGIRSDSDMYTLGYSFKPWTEAKAIADGPNILSYVKETARENGIDRHIRFGHFVKSASWSTEDAVWTVEAQRGPEKEAVRFTCNFIFMCSGYYDYDAGYTPDFAGAERFKGRIVHPQKWTEDIDYAGKRVVVIGSGATAVTLVPEMAKKAAHVTMLQRSPTYVVSRPAEDGIANWLRRNLPAKLAYGITRWKNVLLGMVFFNMCRRNPERAKKMILSGVREQLGPDFDIKKHFTPSYNPWDQRLCLVPNGDLFESIKKGEASVVTDHIDSFTETGIRLKSGQELEADIIVTATGLNLKVLGGLEVTVDGEKIEFSKTMNYKGMMYSGVPNLASAFGYTNASWTLKCDLTCEYVCRLINHMDEIGMRQATPVQNDPTVREEPWLDFSSGYVQRSLDKFPKQGSKKPWKLYQNYALDIVSLRLGKIEDGVMEFSNPAKGRNSMPDREAERLAS</sequence>
<evidence type="ECO:0000313" key="10">
    <source>
        <dbReference type="Proteomes" id="UP000006377"/>
    </source>
</evidence>
<keyword evidence="7 9" id="KW-0503">Monooxygenase</keyword>
<evidence type="ECO:0000256" key="6">
    <source>
        <dbReference type="ARBA" id="ARBA00023002"/>
    </source>
</evidence>
<dbReference type="PRINTS" id="PR00411">
    <property type="entry name" value="PNDRDTASEI"/>
</dbReference>
<dbReference type="FunFam" id="3.50.50.60:FF:000228">
    <property type="entry name" value="FAD-containing monooxygenase EthA"/>
    <property type="match status" value="1"/>
</dbReference>
<evidence type="ECO:0000313" key="9">
    <source>
        <dbReference type="EMBL" id="ABS62476.1"/>
    </source>
</evidence>
<keyword evidence="5" id="KW-0521">NADP</keyword>
<accession>A7HRE3</accession>
<dbReference type="SUPFAM" id="SSF51905">
    <property type="entry name" value="FAD/NAD(P)-binding domain"/>
    <property type="match status" value="1"/>
</dbReference>
<dbReference type="KEGG" id="pla:Plav_0853"/>
<dbReference type="EMBL" id="CP000774">
    <property type="protein sequence ID" value="ABS62476.1"/>
    <property type="molecule type" value="Genomic_DNA"/>
</dbReference>
<dbReference type="Gene3D" id="3.50.50.60">
    <property type="entry name" value="FAD/NAD(P)-binding domain"/>
    <property type="match status" value="3"/>
</dbReference>
<reference evidence="9 10" key="1">
    <citation type="journal article" date="2011" name="Stand. Genomic Sci.">
        <title>Complete genome sequence of Parvibaculum lavamentivorans type strain (DS-1(T)).</title>
        <authorList>
            <person name="Schleheck D."/>
            <person name="Weiss M."/>
            <person name="Pitluck S."/>
            <person name="Bruce D."/>
            <person name="Land M.L."/>
            <person name="Han S."/>
            <person name="Saunders E."/>
            <person name="Tapia R."/>
            <person name="Detter C."/>
            <person name="Brettin T."/>
            <person name="Han J."/>
            <person name="Woyke T."/>
            <person name="Goodwin L."/>
            <person name="Pennacchio L."/>
            <person name="Nolan M."/>
            <person name="Cook A.M."/>
            <person name="Kjelleberg S."/>
            <person name="Thomas T."/>
        </authorList>
    </citation>
    <scope>NUCLEOTIDE SEQUENCE [LARGE SCALE GENOMIC DNA]</scope>
    <source>
        <strain evidence="10">DS-1 / DSM 13023 / NCIMB 13966</strain>
    </source>
</reference>
<name>A7HRE3_PARL1</name>